<feature type="signal peptide" evidence="6">
    <location>
        <begin position="1"/>
        <end position="28"/>
    </location>
</feature>
<dbReference type="OrthoDB" id="3209655at2"/>
<keyword evidence="4" id="KW-0788">Thiol protease</keyword>
<keyword evidence="6" id="KW-0732">Signal</keyword>
<feature type="coiled-coil region" evidence="5">
    <location>
        <begin position="39"/>
        <end position="66"/>
    </location>
</feature>
<dbReference type="Gene3D" id="3.90.1720.10">
    <property type="entry name" value="endopeptidase domain like (from Nostoc punctiforme)"/>
    <property type="match status" value="1"/>
</dbReference>
<proteinExistence type="inferred from homology"/>
<evidence type="ECO:0000256" key="4">
    <source>
        <dbReference type="ARBA" id="ARBA00022807"/>
    </source>
</evidence>
<evidence type="ECO:0000259" key="7">
    <source>
        <dbReference type="PROSITE" id="PS51935"/>
    </source>
</evidence>
<accession>A0A3N1CND8</accession>
<keyword evidence="2" id="KW-0645">Protease</keyword>
<evidence type="ECO:0000256" key="1">
    <source>
        <dbReference type="ARBA" id="ARBA00007074"/>
    </source>
</evidence>
<dbReference type="PANTHER" id="PTHR47359:SF3">
    <property type="entry name" value="NLP_P60 DOMAIN-CONTAINING PROTEIN-RELATED"/>
    <property type="match status" value="1"/>
</dbReference>
<dbReference type="EMBL" id="RJKE01000001">
    <property type="protein sequence ID" value="ROO82840.1"/>
    <property type="molecule type" value="Genomic_DNA"/>
</dbReference>
<evidence type="ECO:0000256" key="3">
    <source>
        <dbReference type="ARBA" id="ARBA00022801"/>
    </source>
</evidence>
<dbReference type="RefSeq" id="WP_148085837.1">
    <property type="nucleotide sequence ID" value="NZ_RJKE01000001.1"/>
</dbReference>
<dbReference type="SUPFAM" id="SSF54001">
    <property type="entry name" value="Cysteine proteinases"/>
    <property type="match status" value="1"/>
</dbReference>
<dbReference type="InterPro" id="IPR000064">
    <property type="entry name" value="NLP_P60_dom"/>
</dbReference>
<comment type="caution">
    <text evidence="8">The sequence shown here is derived from an EMBL/GenBank/DDBJ whole genome shotgun (WGS) entry which is preliminary data.</text>
</comment>
<evidence type="ECO:0000256" key="2">
    <source>
        <dbReference type="ARBA" id="ARBA00022670"/>
    </source>
</evidence>
<name>A0A3N1CND8_9ACTN</name>
<dbReference type="AlphaFoldDB" id="A0A3N1CND8"/>
<feature type="chain" id="PRO_5018119265" evidence="6">
    <location>
        <begin position="29"/>
        <end position="303"/>
    </location>
</feature>
<protein>
    <submittedName>
        <fullName evidence="8">Cell wall-associated NlpC family hydrolase</fullName>
    </submittedName>
</protein>
<dbReference type="GO" id="GO:0008234">
    <property type="term" value="F:cysteine-type peptidase activity"/>
    <property type="evidence" value="ECO:0007669"/>
    <property type="project" value="UniProtKB-KW"/>
</dbReference>
<evidence type="ECO:0000313" key="8">
    <source>
        <dbReference type="EMBL" id="ROO82840.1"/>
    </source>
</evidence>
<keyword evidence="9" id="KW-1185">Reference proteome</keyword>
<dbReference type="GO" id="GO:0006508">
    <property type="term" value="P:proteolysis"/>
    <property type="evidence" value="ECO:0007669"/>
    <property type="project" value="UniProtKB-KW"/>
</dbReference>
<dbReference type="PROSITE" id="PS51935">
    <property type="entry name" value="NLPC_P60"/>
    <property type="match status" value="1"/>
</dbReference>
<dbReference type="Pfam" id="PF00877">
    <property type="entry name" value="NLPC_P60"/>
    <property type="match status" value="1"/>
</dbReference>
<reference evidence="8 9" key="1">
    <citation type="submission" date="2018-11" db="EMBL/GenBank/DDBJ databases">
        <title>Sequencing the genomes of 1000 actinobacteria strains.</title>
        <authorList>
            <person name="Klenk H.-P."/>
        </authorList>
    </citation>
    <scope>NUCLEOTIDE SEQUENCE [LARGE SCALE GENOMIC DNA]</scope>
    <source>
        <strain evidence="8 9">DSM 44254</strain>
    </source>
</reference>
<dbReference type="Proteomes" id="UP000272400">
    <property type="component" value="Unassembled WGS sequence"/>
</dbReference>
<evidence type="ECO:0000313" key="9">
    <source>
        <dbReference type="Proteomes" id="UP000272400"/>
    </source>
</evidence>
<feature type="domain" description="NlpC/P60" evidence="7">
    <location>
        <begin position="187"/>
        <end position="303"/>
    </location>
</feature>
<dbReference type="PANTHER" id="PTHR47359">
    <property type="entry name" value="PEPTIDOGLYCAN DL-ENDOPEPTIDASE CWLO"/>
    <property type="match status" value="1"/>
</dbReference>
<comment type="similarity">
    <text evidence="1">Belongs to the peptidase C40 family.</text>
</comment>
<keyword evidence="3 8" id="KW-0378">Hydrolase</keyword>
<organism evidence="8 9">
    <name type="scientific">Actinocorallia herbida</name>
    <dbReference type="NCBI Taxonomy" id="58109"/>
    <lineage>
        <taxon>Bacteria</taxon>
        <taxon>Bacillati</taxon>
        <taxon>Actinomycetota</taxon>
        <taxon>Actinomycetes</taxon>
        <taxon>Streptosporangiales</taxon>
        <taxon>Thermomonosporaceae</taxon>
        <taxon>Actinocorallia</taxon>
    </lineage>
</organism>
<dbReference type="InterPro" id="IPR051794">
    <property type="entry name" value="PG_Endopeptidase_C40"/>
</dbReference>
<dbReference type="InterPro" id="IPR038765">
    <property type="entry name" value="Papain-like_cys_pep_sf"/>
</dbReference>
<sequence length="303" mass="31893">MKGARFTLATAVLAGATTPLLLAPPAQAAPVVPAPRPAADTLQKRLDGLEDHVAQLDKELAADQKAVLAAQNIALAATTEADLRRAEHQDLADQVAAVPPPVNLLQAAFLRITGSPADELTARRDAAARVADDASDAEGAARARLQETVHRVAETRGERATTTARITTVKADLRDAYTYQGVTVWGGGTAAVATRHALDQLGDPYVWAAAGPDSFDCSGLVVWAYAQAGKPGLPHFTGALWDQGTKITKDRLRPGDLVFFNPSRSHVGIYIGEGKFVQAPSTGDVVKITPLADRSDFNGAVRV</sequence>
<keyword evidence="5" id="KW-0175">Coiled coil</keyword>
<gene>
    <name evidence="8" type="ORF">EDD29_0325</name>
</gene>
<evidence type="ECO:0000256" key="6">
    <source>
        <dbReference type="SAM" id="SignalP"/>
    </source>
</evidence>
<evidence type="ECO:0000256" key="5">
    <source>
        <dbReference type="SAM" id="Coils"/>
    </source>
</evidence>